<feature type="chain" id="PRO_5041700160" description="SIMPL domain-containing protein" evidence="1">
    <location>
        <begin position="21"/>
        <end position="257"/>
    </location>
</feature>
<sequence length="257" mass="27592">MNHIVVAAVFVAISCSLVFTQEISLPITFNPNAHRFNSSLSVRGTGTVKIPVTQADITLSVEAQRPTATEAQRQVGEASSRVVQVLQQMDYVFKLRTSTISLYPVYSYNESSKESFVSGYRSSNTISFSLSELRNTGAVLDKLVELGVNSISGMNLVANETQIAQARNKANELAVQDAMAKASRVLSAIYDAASMDALKQRLEITEVNIEGNAPVGIPLPMYSAAGADSSKFVASAAIPVVGGDQTIESYVSLKLQY</sequence>
<evidence type="ECO:0000313" key="2">
    <source>
        <dbReference type="EMBL" id="KAG2382593.1"/>
    </source>
</evidence>
<evidence type="ECO:0000256" key="1">
    <source>
        <dbReference type="SAM" id="SignalP"/>
    </source>
</evidence>
<comment type="caution">
    <text evidence="2">The sequence shown here is derived from an EMBL/GenBank/DDBJ whole genome shotgun (WGS) entry which is preliminary data.</text>
</comment>
<protein>
    <recommendedName>
        <fullName evidence="4">SIMPL domain-containing protein</fullName>
    </recommendedName>
</protein>
<organism evidence="2 3">
    <name type="scientific">Naegleria lovaniensis</name>
    <name type="common">Amoeba</name>
    <dbReference type="NCBI Taxonomy" id="51637"/>
    <lineage>
        <taxon>Eukaryota</taxon>
        <taxon>Discoba</taxon>
        <taxon>Heterolobosea</taxon>
        <taxon>Tetramitia</taxon>
        <taxon>Eutetramitia</taxon>
        <taxon>Vahlkampfiidae</taxon>
        <taxon>Naegleria</taxon>
    </lineage>
</organism>
<dbReference type="RefSeq" id="XP_044548272.1">
    <property type="nucleotide sequence ID" value="XM_044694894.1"/>
</dbReference>
<keyword evidence="3" id="KW-1185">Reference proteome</keyword>
<dbReference type="Gene3D" id="3.30.70.2970">
    <property type="entry name" value="Protein of unknown function (DUF541), domain 2"/>
    <property type="match status" value="1"/>
</dbReference>
<dbReference type="InterPro" id="IPR007497">
    <property type="entry name" value="SIMPL/DUF541"/>
</dbReference>
<evidence type="ECO:0000313" key="3">
    <source>
        <dbReference type="Proteomes" id="UP000816034"/>
    </source>
</evidence>
<name>A0AA88KK58_NAELO</name>
<dbReference type="InterPro" id="IPR052022">
    <property type="entry name" value="26kDa_periplasmic_antigen"/>
</dbReference>
<reference evidence="2 3" key="1">
    <citation type="journal article" date="2018" name="BMC Genomics">
        <title>The genome of Naegleria lovaniensis, the basis for a comparative approach to unravel pathogenicity factors of the human pathogenic amoeba N. fowleri.</title>
        <authorList>
            <person name="Liechti N."/>
            <person name="Schurch N."/>
            <person name="Bruggmann R."/>
            <person name="Wittwer M."/>
        </authorList>
    </citation>
    <scope>NUCLEOTIDE SEQUENCE [LARGE SCALE GENOMIC DNA]</scope>
    <source>
        <strain evidence="2 3">ATCC 30569</strain>
    </source>
</reference>
<gene>
    <name evidence="2" type="ORF">C9374_005173</name>
</gene>
<accession>A0AA88KK58</accession>
<evidence type="ECO:0008006" key="4">
    <source>
        <dbReference type="Google" id="ProtNLM"/>
    </source>
</evidence>
<keyword evidence="1" id="KW-0732">Signal</keyword>
<dbReference type="PANTHER" id="PTHR34387">
    <property type="entry name" value="SLR1258 PROTEIN"/>
    <property type="match status" value="1"/>
</dbReference>
<dbReference type="AlphaFoldDB" id="A0AA88KK58"/>
<dbReference type="Gene3D" id="3.30.110.170">
    <property type="entry name" value="Protein of unknown function (DUF541), domain 1"/>
    <property type="match status" value="1"/>
</dbReference>
<dbReference type="PANTHER" id="PTHR34387:SF1">
    <property type="entry name" value="PERIPLASMIC IMMUNOGENIC PROTEIN"/>
    <property type="match status" value="1"/>
</dbReference>
<proteinExistence type="predicted"/>
<dbReference type="GO" id="GO:0006974">
    <property type="term" value="P:DNA damage response"/>
    <property type="evidence" value="ECO:0007669"/>
    <property type="project" value="TreeGrafter"/>
</dbReference>
<dbReference type="Pfam" id="PF04402">
    <property type="entry name" value="SIMPL"/>
    <property type="match status" value="1"/>
</dbReference>
<dbReference type="GeneID" id="68097628"/>
<dbReference type="EMBL" id="PYSW02000023">
    <property type="protein sequence ID" value="KAG2382593.1"/>
    <property type="molecule type" value="Genomic_DNA"/>
</dbReference>
<feature type="signal peptide" evidence="1">
    <location>
        <begin position="1"/>
        <end position="20"/>
    </location>
</feature>
<dbReference type="Proteomes" id="UP000816034">
    <property type="component" value="Unassembled WGS sequence"/>
</dbReference>